<dbReference type="Gene3D" id="1.10.340.70">
    <property type="match status" value="1"/>
</dbReference>
<evidence type="ECO:0000313" key="2">
    <source>
        <dbReference type="EMBL" id="PHH65758.1"/>
    </source>
</evidence>
<dbReference type="EMBL" id="NJET01000014">
    <property type="protein sequence ID" value="PHH65758.1"/>
    <property type="molecule type" value="Genomic_DNA"/>
</dbReference>
<sequence>MDIMEHNFAFVPDVRLAFAKYLRDYPNRRRVSEADKSSLIKWLVNTKTSPASQRESSRRHYVRKKFAWNHETKALEALAKGKSEKPRKVVIQAEIVDVIENVHGANGHAGWDATWKDVSGAYYGILRADVIFLLKRCHVCANNPRKRSKGFSLAMQQPETMAVGAPCSLHLDTLVCDKTATEKL</sequence>
<protein>
    <recommendedName>
        <fullName evidence="1">Integrase zinc-binding domain-containing protein</fullName>
    </recommendedName>
</protein>
<dbReference type="AlphaFoldDB" id="A0A2C5XKJ2"/>
<feature type="domain" description="Integrase zinc-binding" evidence="1">
    <location>
        <begin position="94"/>
        <end position="143"/>
    </location>
</feature>
<reference evidence="2 3" key="1">
    <citation type="submission" date="2017-06" db="EMBL/GenBank/DDBJ databases">
        <title>Ant-infecting Ophiocordyceps genomes reveal a high diversity of potential behavioral manipulation genes and a possible major role for enterotoxins.</title>
        <authorList>
            <person name="De Bekker C."/>
            <person name="Evans H.C."/>
            <person name="Brachmann A."/>
            <person name="Hughes D.P."/>
        </authorList>
    </citation>
    <scope>NUCLEOTIDE SEQUENCE [LARGE SCALE GENOMIC DNA]</scope>
    <source>
        <strain evidence="2 3">Map64</strain>
    </source>
</reference>
<dbReference type="InterPro" id="IPR041588">
    <property type="entry name" value="Integrase_H2C2"/>
</dbReference>
<organism evidence="2 3">
    <name type="scientific">Ophiocordyceps australis</name>
    <dbReference type="NCBI Taxonomy" id="1399860"/>
    <lineage>
        <taxon>Eukaryota</taxon>
        <taxon>Fungi</taxon>
        <taxon>Dikarya</taxon>
        <taxon>Ascomycota</taxon>
        <taxon>Pezizomycotina</taxon>
        <taxon>Sordariomycetes</taxon>
        <taxon>Hypocreomycetidae</taxon>
        <taxon>Hypocreales</taxon>
        <taxon>Ophiocordycipitaceae</taxon>
        <taxon>Ophiocordyceps</taxon>
    </lineage>
</organism>
<dbReference type="STRING" id="1399860.A0A2C5XKJ2"/>
<dbReference type="OrthoDB" id="4955652at2759"/>
<dbReference type="Proteomes" id="UP000226192">
    <property type="component" value="Unassembled WGS sequence"/>
</dbReference>
<comment type="caution">
    <text evidence="2">The sequence shown here is derived from an EMBL/GenBank/DDBJ whole genome shotgun (WGS) entry which is preliminary data.</text>
</comment>
<evidence type="ECO:0000313" key="3">
    <source>
        <dbReference type="Proteomes" id="UP000226192"/>
    </source>
</evidence>
<gene>
    <name evidence="2" type="ORF">CDD81_1485</name>
</gene>
<keyword evidence="3" id="KW-1185">Reference proteome</keyword>
<evidence type="ECO:0000259" key="1">
    <source>
        <dbReference type="Pfam" id="PF17921"/>
    </source>
</evidence>
<dbReference type="Pfam" id="PF17921">
    <property type="entry name" value="Integrase_H2C2"/>
    <property type="match status" value="1"/>
</dbReference>
<name>A0A2C5XKJ2_9HYPO</name>
<accession>A0A2C5XKJ2</accession>
<proteinExistence type="predicted"/>